<keyword evidence="6" id="KW-0472">Membrane</keyword>
<keyword evidence="8" id="KW-0119">Carbohydrate metabolism</keyword>
<comment type="catalytic activity">
    <reaction evidence="1">
        <text>Hydrolysis of (1-&gt;3)-beta-D-glucosidic linkages in (1-&gt;3)-beta-D-glucans.</text>
        <dbReference type="EC" id="3.2.1.39"/>
    </reaction>
</comment>
<dbReference type="Gene3D" id="3.20.20.80">
    <property type="entry name" value="Glycosidases"/>
    <property type="match status" value="1"/>
</dbReference>
<evidence type="ECO:0000256" key="12">
    <source>
        <dbReference type="ARBA" id="ARBA00042373"/>
    </source>
</evidence>
<evidence type="ECO:0000256" key="3">
    <source>
        <dbReference type="ARBA" id="ARBA00012780"/>
    </source>
</evidence>
<evidence type="ECO:0000256" key="5">
    <source>
        <dbReference type="ARBA" id="ARBA00022801"/>
    </source>
</evidence>
<dbReference type="PANTHER" id="PTHR16631:SF17">
    <property type="entry name" value="GLUCAN ENDO-1,3-BETA-GLUCOSIDASE BTGC"/>
    <property type="match status" value="1"/>
</dbReference>
<dbReference type="GO" id="GO:0000272">
    <property type="term" value="P:polysaccharide catabolic process"/>
    <property type="evidence" value="ECO:0007669"/>
    <property type="project" value="UniProtKB-KW"/>
</dbReference>
<dbReference type="EMBL" id="SHOA02000006">
    <property type="protein sequence ID" value="TDH67030.1"/>
    <property type="molecule type" value="Genomic_DNA"/>
</dbReference>
<keyword evidence="7" id="KW-0325">Glycoprotein</keyword>
<evidence type="ECO:0000256" key="2">
    <source>
        <dbReference type="ARBA" id="ARBA00004236"/>
    </source>
</evidence>
<dbReference type="OrthoDB" id="77201at2759"/>
<dbReference type="GeneID" id="94352998"/>
<dbReference type="KEGG" id="blac:94352998"/>
<comment type="caution">
    <text evidence="14">The sequence shown here is derived from an EMBL/GenBank/DDBJ whole genome shotgun (WGS) entry which is preliminary data.</text>
</comment>
<evidence type="ECO:0000256" key="8">
    <source>
        <dbReference type="ARBA" id="ARBA00023277"/>
    </source>
</evidence>
<dbReference type="PANTHER" id="PTHR16631">
    <property type="entry name" value="GLUCAN 1,3-BETA-GLUCOSIDASE"/>
    <property type="match status" value="1"/>
</dbReference>
<evidence type="ECO:0000256" key="9">
    <source>
        <dbReference type="ARBA" id="ARBA00023316"/>
    </source>
</evidence>
<dbReference type="Proteomes" id="UP000294530">
    <property type="component" value="Unassembled WGS sequence"/>
</dbReference>
<evidence type="ECO:0000256" key="1">
    <source>
        <dbReference type="ARBA" id="ARBA00000382"/>
    </source>
</evidence>
<dbReference type="InterPro" id="IPR017853">
    <property type="entry name" value="GH"/>
</dbReference>
<dbReference type="SUPFAM" id="SSF51445">
    <property type="entry name" value="(Trans)glycosidases"/>
    <property type="match status" value="1"/>
</dbReference>
<dbReference type="GO" id="GO:0042973">
    <property type="term" value="F:glucan endo-1,3-beta-D-glucosidase activity"/>
    <property type="evidence" value="ECO:0007669"/>
    <property type="project" value="UniProtKB-EC"/>
</dbReference>
<evidence type="ECO:0000256" key="13">
    <source>
        <dbReference type="ARBA" id="ARBA00043078"/>
    </source>
</evidence>
<keyword evidence="15" id="KW-1185">Reference proteome</keyword>
<organism evidence="14 15">
    <name type="scientific">Bremia lactucae</name>
    <name type="common">Lettuce downy mildew</name>
    <dbReference type="NCBI Taxonomy" id="4779"/>
    <lineage>
        <taxon>Eukaryota</taxon>
        <taxon>Sar</taxon>
        <taxon>Stramenopiles</taxon>
        <taxon>Oomycota</taxon>
        <taxon>Peronosporomycetes</taxon>
        <taxon>Peronosporales</taxon>
        <taxon>Peronosporaceae</taxon>
        <taxon>Bremia</taxon>
    </lineage>
</organism>
<keyword evidence="4" id="KW-1003">Cell membrane</keyword>
<dbReference type="InterPro" id="IPR050732">
    <property type="entry name" value="Beta-glucan_modifiers"/>
</dbReference>
<evidence type="ECO:0000256" key="10">
    <source>
        <dbReference type="ARBA" id="ARBA00023326"/>
    </source>
</evidence>
<accession>A0A976FHQ7</accession>
<dbReference type="AlphaFoldDB" id="A0A976FHQ7"/>
<protein>
    <recommendedName>
        <fullName evidence="3">glucan endo-1,3-beta-D-glucosidase</fullName>
        <ecNumber evidence="3">3.2.1.39</ecNumber>
    </recommendedName>
    <alternativeName>
        <fullName evidence="13">Endo-1,3-beta-glucanase btgC</fullName>
    </alternativeName>
    <alternativeName>
        <fullName evidence="12">Laminarinase btgC</fullName>
    </alternativeName>
</protein>
<evidence type="ECO:0000256" key="6">
    <source>
        <dbReference type="ARBA" id="ARBA00023136"/>
    </source>
</evidence>
<name>A0A976FHQ7_BRELC</name>
<evidence type="ECO:0000256" key="7">
    <source>
        <dbReference type="ARBA" id="ARBA00023180"/>
    </source>
</evidence>
<comment type="function">
    <text evidence="11">Glucanases play a role in cell expansion during growth, in cell-cell fusion during mating, and in spore release during sporulation. This enzyme may be involved in beta-glucan degradation. Active on laminarin and lichenan.</text>
</comment>
<dbReference type="EC" id="3.2.1.39" evidence="3"/>
<dbReference type="GO" id="GO:0071555">
    <property type="term" value="P:cell wall organization"/>
    <property type="evidence" value="ECO:0007669"/>
    <property type="project" value="UniProtKB-KW"/>
</dbReference>
<evidence type="ECO:0000313" key="15">
    <source>
        <dbReference type="Proteomes" id="UP000294530"/>
    </source>
</evidence>
<dbReference type="RefSeq" id="XP_067816529.1">
    <property type="nucleotide sequence ID" value="XM_067967327.1"/>
</dbReference>
<evidence type="ECO:0000256" key="4">
    <source>
        <dbReference type="ARBA" id="ARBA00022475"/>
    </source>
</evidence>
<proteinExistence type="predicted"/>
<evidence type="ECO:0000256" key="11">
    <source>
        <dbReference type="ARBA" id="ARBA00037649"/>
    </source>
</evidence>
<keyword evidence="5" id="KW-0378">Hydrolase</keyword>
<dbReference type="GO" id="GO:0005886">
    <property type="term" value="C:plasma membrane"/>
    <property type="evidence" value="ECO:0007669"/>
    <property type="project" value="UniProtKB-SubCell"/>
</dbReference>
<comment type="subcellular location">
    <subcellularLocation>
        <location evidence="2">Cell membrane</location>
    </subcellularLocation>
</comment>
<keyword evidence="10" id="KW-0624">Polysaccharide degradation</keyword>
<keyword evidence="9" id="KW-0961">Cell wall biogenesis/degradation</keyword>
<evidence type="ECO:0000313" key="14">
    <source>
        <dbReference type="EMBL" id="TDH67030.1"/>
    </source>
</evidence>
<gene>
    <name evidence="14" type="ORF">CCR75_009286</name>
</gene>
<reference evidence="14 15" key="1">
    <citation type="journal article" date="2021" name="Genome Biol.">
        <title>AFLAP: assembly-free linkage analysis pipeline using k-mers from genome sequencing data.</title>
        <authorList>
            <person name="Fletcher K."/>
            <person name="Zhang L."/>
            <person name="Gil J."/>
            <person name="Han R."/>
            <person name="Cavanaugh K."/>
            <person name="Michelmore R."/>
        </authorList>
    </citation>
    <scope>NUCLEOTIDE SEQUENCE [LARGE SCALE GENOMIC DNA]</scope>
    <source>
        <strain evidence="14 15">SF5</strain>
    </source>
</reference>
<sequence length="448" mass="48342">MMLIFSYTIFNVKASGPCQQCLVGPPPQHWLLQSQLTSGGPLQKKPVAATSFVPFPMIWRVLAAVAVTLTTVDAALQSAGICYSAWHHPFVTPENVHNDLIIVGKYFSSIRTFQTLFSSVNIITAAAKANIQVAVGVQLTDPALIDVEIQAVCDGYKANPGTVEAVYVGNENLKSKDFGTWTADQLVGFIMRVKACVGSTPVGSVQRINEWLGAETAHVLYKASDILGVNVHPFFSNGPQTAVEKLQLQWDQMAAKYDSKKMHVTETGWPSSGEPYEENSPSIEGMQKFLNDFVNWSFDHPKTYWFMMYDTTVSYTGAEYEKHFGVFTADGVSKAISIPVGRNMGGTVVDNSMKSSTLVNPPTIVQEVEMQEVETQEAGVGAGTVIPYPGACSRVVSSGDAAVGINIVTDASCASGGIGCIDQVCRYCKQVVTPQSTTFLDCVSITGN</sequence>